<dbReference type="EMBL" id="CP025066">
    <property type="protein sequence ID" value="AUX10819.1"/>
    <property type="molecule type" value="Genomic_DNA"/>
</dbReference>
<accession>A0A343TNZ7</accession>
<dbReference type="RefSeq" id="WP_119821469.1">
    <property type="nucleotide sequence ID" value="NZ_CP025066.1"/>
</dbReference>
<keyword evidence="1" id="KW-1133">Transmembrane helix</keyword>
<keyword evidence="1" id="KW-0472">Membrane</keyword>
<evidence type="ECO:0000313" key="2">
    <source>
        <dbReference type="EMBL" id="AUX10819.1"/>
    </source>
</evidence>
<keyword evidence="1" id="KW-0812">Transmembrane</keyword>
<proteinExistence type="predicted"/>
<keyword evidence="3" id="KW-1185">Reference proteome</keyword>
<reference evidence="3" key="1">
    <citation type="submission" date="2017-11" db="EMBL/GenBank/DDBJ databases">
        <title>Phenotypic and genomic properties of facultatively anaerobic sulfur-reducing natronoarchaea from hypersaline soda lakes.</title>
        <authorList>
            <person name="Sorokin D.Y."/>
            <person name="Kublanov I.V."/>
            <person name="Roman P."/>
            <person name="Sinninghe Damste J.S."/>
            <person name="Golyshin P.N."/>
            <person name="Rojo D."/>
            <person name="Ciordia S."/>
            <person name="Mena M.D.C."/>
            <person name="Ferrer M."/>
            <person name="Messina E."/>
            <person name="Smedile F."/>
            <person name="La Spada G."/>
            <person name="La Cono V."/>
            <person name="Yakimov M.M."/>
        </authorList>
    </citation>
    <scope>NUCLEOTIDE SEQUENCE [LARGE SCALE GENOMIC DNA]</scope>
    <source>
        <strain evidence="3">AArc-Sl</strain>
    </source>
</reference>
<gene>
    <name evidence="2" type="ORF">AArcSl_3213</name>
</gene>
<dbReference type="AlphaFoldDB" id="A0A343TNZ7"/>
<dbReference type="GeneID" id="37879576"/>
<evidence type="ECO:0000256" key="1">
    <source>
        <dbReference type="SAM" id="Phobius"/>
    </source>
</evidence>
<feature type="transmembrane region" description="Helical" evidence="1">
    <location>
        <begin position="6"/>
        <end position="26"/>
    </location>
</feature>
<name>A0A343TNZ7_9EURY</name>
<sequence>MGLDVITYVLIGLCGIPFVFVGGFFLGKLHVKRLAHHGGESRYPKRVERVVKKYRREHGIEVEKP</sequence>
<evidence type="ECO:0000313" key="3">
    <source>
        <dbReference type="Proteomes" id="UP000263012"/>
    </source>
</evidence>
<dbReference type="KEGG" id="hdf:AArcSl_3213"/>
<protein>
    <submittedName>
        <fullName evidence="2">Uncharacterized protein</fullName>
    </submittedName>
</protein>
<dbReference type="Proteomes" id="UP000263012">
    <property type="component" value="Chromosome"/>
</dbReference>
<organism evidence="2 3">
    <name type="scientific">Halalkaliarchaeum desulfuricum</name>
    <dbReference type="NCBI Taxonomy" id="2055893"/>
    <lineage>
        <taxon>Archaea</taxon>
        <taxon>Methanobacteriati</taxon>
        <taxon>Methanobacteriota</taxon>
        <taxon>Stenosarchaea group</taxon>
        <taxon>Halobacteria</taxon>
        <taxon>Halobacteriales</taxon>
        <taxon>Haloferacaceae</taxon>
        <taxon>Halalkaliarchaeum</taxon>
    </lineage>
</organism>